<evidence type="ECO:0000259" key="2">
    <source>
        <dbReference type="Pfam" id="PF14032"/>
    </source>
</evidence>
<evidence type="ECO:0000313" key="4">
    <source>
        <dbReference type="Proteomes" id="UP001299283"/>
    </source>
</evidence>
<organism evidence="3 4">
    <name type="scientific">[Mycobacterium] vasticus</name>
    <dbReference type="NCBI Taxonomy" id="2875777"/>
    <lineage>
        <taxon>Bacteria</taxon>
        <taxon>Bacillati</taxon>
        <taxon>Actinomycetota</taxon>
        <taxon>Actinomycetes</taxon>
        <taxon>Mycobacteriales</taxon>
        <taxon>Mycobacteriaceae</taxon>
        <taxon>Mycolicibacter</taxon>
    </lineage>
</organism>
<evidence type="ECO:0000256" key="1">
    <source>
        <dbReference type="SAM" id="MobiDB-lite"/>
    </source>
</evidence>
<dbReference type="Proteomes" id="UP001299283">
    <property type="component" value="Unassembled WGS sequence"/>
</dbReference>
<dbReference type="InterPro" id="IPR038232">
    <property type="entry name" value="PknH-like_Extracell_sf"/>
</dbReference>
<dbReference type="EMBL" id="JAYJJQ010000002">
    <property type="protein sequence ID" value="MEB3067942.1"/>
    <property type="molecule type" value="Genomic_DNA"/>
</dbReference>
<keyword evidence="4" id="KW-1185">Reference proteome</keyword>
<dbReference type="InterPro" id="IPR026954">
    <property type="entry name" value="PknH-like_Extracell"/>
</dbReference>
<dbReference type="Pfam" id="PF14032">
    <property type="entry name" value="PknH_C"/>
    <property type="match status" value="1"/>
</dbReference>
<name>A0ABU5YSF5_9MYCO</name>
<dbReference type="Gene3D" id="3.40.1000.70">
    <property type="entry name" value="PknH-like extracellular domain"/>
    <property type="match status" value="1"/>
</dbReference>
<accession>A0ABU5YSF5</accession>
<reference evidence="3 4" key="1">
    <citation type="submission" date="2023-12" db="EMBL/GenBank/DDBJ databases">
        <title>Description of new species of Mycobacterium terrae complex isolated from sewage at the Sao Paulo Zoological Park Foundation in Brazil.</title>
        <authorList>
            <person name="Romagnoli C.L."/>
            <person name="Conceicao E.C."/>
            <person name="Machado E."/>
            <person name="Barreto L.B.P.F."/>
            <person name="Sharma A."/>
            <person name="Silva N.M."/>
            <person name="Marques L.E."/>
            <person name="Juliana M.A."/>
            <person name="Lourenco M.C.S."/>
            <person name="Digiampietri L.A."/>
            <person name="Suffys P.N."/>
            <person name="Viana-Niero C."/>
        </authorList>
    </citation>
    <scope>NUCLEOTIDE SEQUENCE [LARGE SCALE GENOMIC DNA]</scope>
    <source>
        <strain evidence="3 4">MYC017</strain>
    </source>
</reference>
<evidence type="ECO:0000313" key="3">
    <source>
        <dbReference type="EMBL" id="MEB3067942.1"/>
    </source>
</evidence>
<proteinExistence type="predicted"/>
<feature type="compositionally biased region" description="Low complexity" evidence="1">
    <location>
        <begin position="33"/>
        <end position="42"/>
    </location>
</feature>
<sequence>MWVLLALVCVLTVIAAVLAVALVRGERREGAQSPTTTSASPTPDHHRPVPVSALDGLLPDSGVVSAAMREPDIGLVAHGDGIAADVAVDADCQGVTGPASRDYAGSGWTAVRWQVWNSPAALEPPKLWKHVSVTVATYPQADAARSFYTSQSAAWRRCNLRIVNGRSANATESPDSFWYVDKVSDSDGVLSATTANAQGNGWSCQNRLTVRNNVAVRVTVCGYGPPDAAVRTLVDTITRKVDAAS</sequence>
<comment type="caution">
    <text evidence="3">The sequence shown here is derived from an EMBL/GenBank/DDBJ whole genome shotgun (WGS) entry which is preliminary data.</text>
</comment>
<feature type="domain" description="PknH-like extracellular" evidence="2">
    <location>
        <begin position="49"/>
        <end position="239"/>
    </location>
</feature>
<feature type="region of interest" description="Disordered" evidence="1">
    <location>
        <begin position="29"/>
        <end position="52"/>
    </location>
</feature>
<gene>
    <name evidence="3" type="ORF">K5L39_01975</name>
</gene>
<protein>
    <submittedName>
        <fullName evidence="3">Sensor domain-containing protein</fullName>
    </submittedName>
</protein>